<dbReference type="AlphaFoldDB" id="A0A165TUQ0"/>
<dbReference type="Pfam" id="PF00651">
    <property type="entry name" value="BTB"/>
    <property type="match status" value="1"/>
</dbReference>
<feature type="compositionally biased region" description="Polar residues" evidence="1">
    <location>
        <begin position="409"/>
        <end position="423"/>
    </location>
</feature>
<dbReference type="InParanoid" id="A0A165TUQ0"/>
<feature type="compositionally biased region" description="Polar residues" evidence="1">
    <location>
        <begin position="432"/>
        <end position="441"/>
    </location>
</feature>
<dbReference type="SUPFAM" id="SSF54695">
    <property type="entry name" value="POZ domain"/>
    <property type="match status" value="1"/>
</dbReference>
<feature type="compositionally biased region" description="Polar residues" evidence="1">
    <location>
        <begin position="51"/>
        <end position="64"/>
    </location>
</feature>
<dbReference type="CDD" id="cd18186">
    <property type="entry name" value="BTB_POZ_ZBTB_KLHL-like"/>
    <property type="match status" value="1"/>
</dbReference>
<protein>
    <recommendedName>
        <fullName evidence="2">BTB domain-containing protein</fullName>
    </recommendedName>
</protein>
<reference evidence="3 4" key="1">
    <citation type="journal article" date="2016" name="Mol. Biol. Evol.">
        <title>Comparative Genomics of Early-Diverging Mushroom-Forming Fungi Provides Insights into the Origins of Lignocellulose Decay Capabilities.</title>
        <authorList>
            <person name="Nagy L.G."/>
            <person name="Riley R."/>
            <person name="Tritt A."/>
            <person name="Adam C."/>
            <person name="Daum C."/>
            <person name="Floudas D."/>
            <person name="Sun H."/>
            <person name="Yadav J.S."/>
            <person name="Pangilinan J."/>
            <person name="Larsson K.H."/>
            <person name="Matsuura K."/>
            <person name="Barry K."/>
            <person name="Labutti K."/>
            <person name="Kuo R."/>
            <person name="Ohm R.A."/>
            <person name="Bhattacharya S.S."/>
            <person name="Shirouzu T."/>
            <person name="Yoshinaga Y."/>
            <person name="Martin F.M."/>
            <person name="Grigoriev I.V."/>
            <person name="Hibbett D.S."/>
        </authorList>
    </citation>
    <scope>NUCLEOTIDE SEQUENCE [LARGE SCALE GENOMIC DNA]</scope>
    <source>
        <strain evidence="3 4">HHB14362 ss-1</strain>
    </source>
</reference>
<dbReference type="OrthoDB" id="2367075at2759"/>
<feature type="domain" description="BTB" evidence="2">
    <location>
        <begin position="140"/>
        <end position="208"/>
    </location>
</feature>
<dbReference type="InterPro" id="IPR011333">
    <property type="entry name" value="SKP1/BTB/POZ_sf"/>
</dbReference>
<feature type="compositionally biased region" description="Basic residues" evidence="1">
    <location>
        <begin position="465"/>
        <end position="476"/>
    </location>
</feature>
<feature type="region of interest" description="Disordered" evidence="1">
    <location>
        <begin position="40"/>
        <end position="69"/>
    </location>
</feature>
<sequence length="500" mass="55573">MSVVTNERLKELEKLVEQQRQTIEELIGRQKETEERVQGLESRLLREDSRSASTPADGSSNSIRIDTDWSSQLTPPSSISSSTVTSVFLSPVTGHHTIIHRSEHGDHARSETPFASSTLNVADALKMGITKHHRYFFDDGNVTFMVESTLFRVHRYFFERDSALFRNVLLTSHEVRSGEAVVQLGDCTAQDFEMFLGVLYPEEFDTCNASTLEEWVSIFKLASCWEFTSIERLAIYEMAPITSCIDMITLGRRFKIMGWFSEGFKKLCSREEPLSDAEAARIGAQDTARIFRQREEIFRKVTFLSADEIGPLNEKACEEVIQDLYNLESSDHTEENTRQSDTGEVDIRGMRRTVTPSVSGGDAESALAIPKGESDSTLQPATEPELSGVECSGIESVTVLEGSKVDATPMSQEARQSTRTTSRAIGPYCLSPHSTSPSSPQIKLPHLWRPDAEEGSVCSVELRKERKKIKKAKTAGHAKDGKSGKKKKKVGGESVRSSGS</sequence>
<gene>
    <name evidence="3" type="ORF">NEOLEDRAFT_162918</name>
</gene>
<evidence type="ECO:0000259" key="2">
    <source>
        <dbReference type="PROSITE" id="PS50097"/>
    </source>
</evidence>
<dbReference type="EMBL" id="KV425563">
    <property type="protein sequence ID" value="KZT27206.1"/>
    <property type="molecule type" value="Genomic_DNA"/>
</dbReference>
<dbReference type="Gene3D" id="3.30.710.10">
    <property type="entry name" value="Potassium Channel Kv1.1, Chain A"/>
    <property type="match status" value="1"/>
</dbReference>
<feature type="region of interest" description="Disordered" evidence="1">
    <location>
        <begin position="400"/>
        <end position="500"/>
    </location>
</feature>
<keyword evidence="4" id="KW-1185">Reference proteome</keyword>
<evidence type="ECO:0000256" key="1">
    <source>
        <dbReference type="SAM" id="MobiDB-lite"/>
    </source>
</evidence>
<dbReference type="PROSITE" id="PS50097">
    <property type="entry name" value="BTB"/>
    <property type="match status" value="1"/>
</dbReference>
<dbReference type="InterPro" id="IPR000210">
    <property type="entry name" value="BTB/POZ_dom"/>
</dbReference>
<evidence type="ECO:0000313" key="3">
    <source>
        <dbReference type="EMBL" id="KZT27206.1"/>
    </source>
</evidence>
<accession>A0A165TUQ0</accession>
<evidence type="ECO:0000313" key="4">
    <source>
        <dbReference type="Proteomes" id="UP000076761"/>
    </source>
</evidence>
<dbReference type="Proteomes" id="UP000076761">
    <property type="component" value="Unassembled WGS sequence"/>
</dbReference>
<name>A0A165TUQ0_9AGAM</name>
<dbReference type="STRING" id="1314782.A0A165TUQ0"/>
<feature type="compositionally biased region" description="Basic and acidic residues" evidence="1">
    <location>
        <begin position="40"/>
        <end position="50"/>
    </location>
</feature>
<proteinExistence type="predicted"/>
<organism evidence="3 4">
    <name type="scientific">Neolentinus lepideus HHB14362 ss-1</name>
    <dbReference type="NCBI Taxonomy" id="1314782"/>
    <lineage>
        <taxon>Eukaryota</taxon>
        <taxon>Fungi</taxon>
        <taxon>Dikarya</taxon>
        <taxon>Basidiomycota</taxon>
        <taxon>Agaricomycotina</taxon>
        <taxon>Agaricomycetes</taxon>
        <taxon>Gloeophyllales</taxon>
        <taxon>Gloeophyllaceae</taxon>
        <taxon>Neolentinus</taxon>
    </lineage>
</organism>